<evidence type="ECO:0000313" key="2">
    <source>
        <dbReference type="Proteomes" id="UP000000311"/>
    </source>
</evidence>
<dbReference type="PANTHER" id="PTHR15681:SF1">
    <property type="entry name" value="MAD2L1-BINDING PROTEIN"/>
    <property type="match status" value="1"/>
</dbReference>
<reference evidence="1 2" key="1">
    <citation type="journal article" date="2010" name="Science">
        <title>Genomic comparison of the ants Camponotus floridanus and Harpegnathos saltator.</title>
        <authorList>
            <person name="Bonasio R."/>
            <person name="Zhang G."/>
            <person name="Ye C."/>
            <person name="Mutti N.S."/>
            <person name="Fang X."/>
            <person name="Qin N."/>
            <person name="Donahue G."/>
            <person name="Yang P."/>
            <person name="Li Q."/>
            <person name="Li C."/>
            <person name="Zhang P."/>
            <person name="Huang Z."/>
            <person name="Berger S.L."/>
            <person name="Reinberg D."/>
            <person name="Wang J."/>
            <person name="Liebig J."/>
        </authorList>
    </citation>
    <scope>NUCLEOTIDE SEQUENCE [LARGE SCALE GENOMIC DNA]</scope>
    <source>
        <strain evidence="2">C129</strain>
    </source>
</reference>
<proteinExistence type="predicted"/>
<organism evidence="2">
    <name type="scientific">Camponotus floridanus</name>
    <name type="common">Florida carpenter ant</name>
    <dbReference type="NCBI Taxonomy" id="104421"/>
    <lineage>
        <taxon>Eukaryota</taxon>
        <taxon>Metazoa</taxon>
        <taxon>Ecdysozoa</taxon>
        <taxon>Arthropoda</taxon>
        <taxon>Hexapoda</taxon>
        <taxon>Insecta</taxon>
        <taxon>Pterygota</taxon>
        <taxon>Neoptera</taxon>
        <taxon>Endopterygota</taxon>
        <taxon>Hymenoptera</taxon>
        <taxon>Apocrita</taxon>
        <taxon>Aculeata</taxon>
        <taxon>Formicoidea</taxon>
        <taxon>Formicidae</taxon>
        <taxon>Formicinae</taxon>
        <taxon>Camponotus</taxon>
    </lineage>
</organism>
<protein>
    <submittedName>
        <fullName evidence="1">MAD2L1-binding protein</fullName>
    </submittedName>
</protein>
<dbReference type="GO" id="GO:0007096">
    <property type="term" value="P:regulation of exit from mitosis"/>
    <property type="evidence" value="ECO:0007669"/>
    <property type="project" value="InterPro"/>
</dbReference>
<dbReference type="PANTHER" id="PTHR15681">
    <property type="entry name" value="MAD2L1-BINDING PROTEIN"/>
    <property type="match status" value="1"/>
</dbReference>
<keyword evidence="2" id="KW-1185">Reference proteome</keyword>
<dbReference type="GO" id="GO:0005634">
    <property type="term" value="C:nucleus"/>
    <property type="evidence" value="ECO:0007669"/>
    <property type="project" value="InterPro"/>
</dbReference>
<dbReference type="InParanoid" id="E2AWT1"/>
<dbReference type="OMA" id="MDQNVKN"/>
<dbReference type="KEGG" id="cfo:105256843"/>
<accession>E2AWT1</accession>
<dbReference type="InterPro" id="IPR009511">
    <property type="entry name" value="MAD1/Cdc20-bound-Mad2-bd"/>
</dbReference>
<dbReference type="EMBL" id="GL443424">
    <property type="protein sequence ID" value="EFN62117.1"/>
    <property type="molecule type" value="Genomic_DNA"/>
</dbReference>
<dbReference type="Proteomes" id="UP000000311">
    <property type="component" value="Unassembled WGS sequence"/>
</dbReference>
<dbReference type="OrthoDB" id="6334764at2759"/>
<dbReference type="AlphaFoldDB" id="E2AWT1"/>
<dbReference type="InterPro" id="IPR053729">
    <property type="entry name" value="MAD2L1BP_domain_sf"/>
</dbReference>
<dbReference type="Pfam" id="PF06581">
    <property type="entry name" value="p31comet"/>
    <property type="match status" value="1"/>
</dbReference>
<evidence type="ECO:0000313" key="1">
    <source>
        <dbReference type="EMBL" id="EFN62117.1"/>
    </source>
</evidence>
<name>E2AWT1_CAMFO</name>
<dbReference type="Gene3D" id="3.30.900.20">
    <property type="match status" value="1"/>
</dbReference>
<sequence>MFSRHKKGEMEIDIMLDEPLTNDSCTKVVIELVKYILYQKQQIPFAYEALARFQTSVKATDRNAVSFKTLSSMLKDVSDQLFSQFFLKGCDVKEVAILLGPTILSPKLCIAIEFPSYILNSKQHKEYQHSSRKPLLKLMRSLLECDEFQEAMNIPLSMTNMFIMLKKNDGNSASDFFLPKPQYILPTQQSTSCFRIKLGQSDQVNIECNCESLVAVYHDSFKIQLEDEDNVQYRQYNSSNQSLYQWYQSKQIIKGFKFHT</sequence>
<dbReference type="FunCoup" id="E2AWT1">
    <property type="interactions" value="330"/>
</dbReference>
<gene>
    <name evidence="1" type="ORF">EAG_15709</name>
</gene>